<keyword evidence="12" id="KW-1185">Reference proteome</keyword>
<reference evidence="11 12" key="1">
    <citation type="journal article" date="2013" name="Antonie Van Leeuwenhoek">
        <title>Dongia rigui sp. nov., isolated from freshwater of a large wetland in Korea.</title>
        <authorList>
            <person name="Baik K.S."/>
            <person name="Hwang Y.M."/>
            <person name="Choi J.S."/>
            <person name="Kwon J."/>
            <person name="Seong C.N."/>
        </authorList>
    </citation>
    <scope>NUCLEOTIDE SEQUENCE [LARGE SCALE GENOMIC DNA]</scope>
    <source>
        <strain evidence="11 12">04SU4-P</strain>
    </source>
</reference>
<name>A0ABU5DT22_9PROT</name>
<evidence type="ECO:0000256" key="6">
    <source>
        <dbReference type="ARBA" id="ARBA00022970"/>
    </source>
</evidence>
<dbReference type="Pfam" id="PF02653">
    <property type="entry name" value="BPD_transp_2"/>
    <property type="match status" value="1"/>
</dbReference>
<keyword evidence="4" id="KW-0997">Cell inner membrane</keyword>
<evidence type="ECO:0000256" key="8">
    <source>
        <dbReference type="ARBA" id="ARBA00023136"/>
    </source>
</evidence>
<feature type="transmembrane region" description="Helical" evidence="10">
    <location>
        <begin position="145"/>
        <end position="163"/>
    </location>
</feature>
<keyword evidence="7 10" id="KW-1133">Transmembrane helix</keyword>
<evidence type="ECO:0000256" key="9">
    <source>
        <dbReference type="ARBA" id="ARBA00037998"/>
    </source>
</evidence>
<keyword evidence="2" id="KW-0813">Transport</keyword>
<feature type="transmembrane region" description="Helical" evidence="10">
    <location>
        <begin position="276"/>
        <end position="294"/>
    </location>
</feature>
<proteinExistence type="inferred from homology"/>
<gene>
    <name evidence="11" type="ORF">SMD31_01145</name>
</gene>
<dbReference type="Proteomes" id="UP001271769">
    <property type="component" value="Unassembled WGS sequence"/>
</dbReference>
<dbReference type="InterPro" id="IPR001851">
    <property type="entry name" value="ABC_transp_permease"/>
</dbReference>
<dbReference type="CDD" id="cd06582">
    <property type="entry name" value="TM_PBP1_LivH_like"/>
    <property type="match status" value="1"/>
</dbReference>
<evidence type="ECO:0000256" key="1">
    <source>
        <dbReference type="ARBA" id="ARBA00004651"/>
    </source>
</evidence>
<keyword evidence="6" id="KW-0029">Amino-acid transport</keyword>
<evidence type="ECO:0000256" key="3">
    <source>
        <dbReference type="ARBA" id="ARBA00022475"/>
    </source>
</evidence>
<dbReference type="PANTHER" id="PTHR11795">
    <property type="entry name" value="BRANCHED-CHAIN AMINO ACID TRANSPORT SYSTEM PERMEASE PROTEIN LIVH"/>
    <property type="match status" value="1"/>
</dbReference>
<comment type="similarity">
    <text evidence="9">Belongs to the binding-protein-dependent transport system permease family. LivHM subfamily.</text>
</comment>
<evidence type="ECO:0000256" key="10">
    <source>
        <dbReference type="SAM" id="Phobius"/>
    </source>
</evidence>
<organism evidence="11 12">
    <name type="scientific">Dongia rigui</name>
    <dbReference type="NCBI Taxonomy" id="940149"/>
    <lineage>
        <taxon>Bacteria</taxon>
        <taxon>Pseudomonadati</taxon>
        <taxon>Pseudomonadota</taxon>
        <taxon>Alphaproteobacteria</taxon>
        <taxon>Rhodospirillales</taxon>
        <taxon>Dongiaceae</taxon>
        <taxon>Dongia</taxon>
    </lineage>
</organism>
<dbReference type="EMBL" id="JAXCLX010000001">
    <property type="protein sequence ID" value="MDY0870503.1"/>
    <property type="molecule type" value="Genomic_DNA"/>
</dbReference>
<comment type="subcellular location">
    <subcellularLocation>
        <location evidence="1">Cell membrane</location>
        <topology evidence="1">Multi-pass membrane protein</topology>
    </subcellularLocation>
</comment>
<keyword evidence="5 10" id="KW-0812">Transmembrane</keyword>
<keyword evidence="8 10" id="KW-0472">Membrane</keyword>
<feature type="transmembrane region" description="Helical" evidence="10">
    <location>
        <begin position="192"/>
        <end position="214"/>
    </location>
</feature>
<evidence type="ECO:0000256" key="4">
    <source>
        <dbReference type="ARBA" id="ARBA00022519"/>
    </source>
</evidence>
<dbReference type="InterPro" id="IPR052157">
    <property type="entry name" value="BCAA_transport_permease"/>
</dbReference>
<accession>A0ABU5DT22</accession>
<evidence type="ECO:0000313" key="11">
    <source>
        <dbReference type="EMBL" id="MDY0870503.1"/>
    </source>
</evidence>
<evidence type="ECO:0000313" key="12">
    <source>
        <dbReference type="Proteomes" id="UP001271769"/>
    </source>
</evidence>
<comment type="caution">
    <text evidence="11">The sequence shown here is derived from an EMBL/GenBank/DDBJ whole genome shotgun (WGS) entry which is preliminary data.</text>
</comment>
<dbReference type="PANTHER" id="PTHR11795:SF371">
    <property type="entry name" value="HIGH-AFFINITY BRANCHED-CHAIN AMINO ACID TRANSPORT SYSTEM PERMEASE PROTEIN LIVH"/>
    <property type="match status" value="1"/>
</dbReference>
<evidence type="ECO:0000256" key="2">
    <source>
        <dbReference type="ARBA" id="ARBA00022448"/>
    </source>
</evidence>
<feature type="transmembrane region" description="Helical" evidence="10">
    <location>
        <begin position="95"/>
        <end position="118"/>
    </location>
</feature>
<evidence type="ECO:0000256" key="5">
    <source>
        <dbReference type="ARBA" id="ARBA00022692"/>
    </source>
</evidence>
<feature type="transmembrane region" description="Helical" evidence="10">
    <location>
        <begin position="12"/>
        <end position="40"/>
    </location>
</feature>
<feature type="transmembrane region" description="Helical" evidence="10">
    <location>
        <begin position="52"/>
        <end position="83"/>
    </location>
</feature>
<dbReference type="RefSeq" id="WP_320498760.1">
    <property type="nucleotide sequence ID" value="NZ_JAXCLX010000001.1"/>
</dbReference>
<evidence type="ECO:0000256" key="7">
    <source>
        <dbReference type="ARBA" id="ARBA00022989"/>
    </source>
</evidence>
<protein>
    <submittedName>
        <fullName evidence="11">Branched-chain amino acid ABC transporter permease</fullName>
    </submittedName>
</protein>
<sequence>MQALADFMNLYFLPGVAVGCIYALGAVGISLIFAILRFAHFAHGDVMTFGAYVAYSLVASLGWSVYLALPIAVIAGALVSVVVDRLAYRPFRKSPGIIVVIASFGVMLVLRSLVQLIWGVDVLNYETGIRKPVELFGGFRIAQKHIIIILVSVVIAAGLHWFLSRSRMGKAMRAMSDDADLARISGIDTERVVRWTWLIGGGLAAAAGVFAGINSKLHPSVGWDLLLPLFAAAILGGIGKPYGAIVGGLAIGVAQEVATYPWIADMPLVPPAYKNAVAFFVMVCMLIWRPTGLFKGRVL</sequence>
<keyword evidence="3" id="KW-1003">Cell membrane</keyword>